<dbReference type="InterPro" id="IPR036737">
    <property type="entry name" value="OmpA-like_sf"/>
</dbReference>
<name>A0A840DC95_9BACE</name>
<sequence>MNCITNFMKRATTIFVFMLSVCAVAYAQQHPCFEVTIDQLQKHDDCVDIAYKVTIHTSEVSDCESVLLDFYLEKNEHKIDFKPILVNGQSRNRTYKRGVALHNLQRNYANADVISATDPDTEIVYTDCIPHEEWMNGSVLYVKQAVWGCGSQLTEKIFALKTLTVPPMKLVDPVVTVVEIVPEPQPQPRVKNGVAYLEFPVGRSVLDLSIGKNLQEWNKIIGEIRQIEKDEDARIISVEIIGYASPEGTYALNERLSRERAKALSNQILLFGNLSLSPDLVRSSSVAEDWDGLVKLLEERPLPYQHEIMRIIENIGIFDGREKAIMELAHGNVYRTLLKEYFPKLRRTEYRITYMGK</sequence>
<evidence type="ECO:0000256" key="1">
    <source>
        <dbReference type="SAM" id="SignalP"/>
    </source>
</evidence>
<feature type="chain" id="PRO_5032482479" description="DUF3868 domain-containing protein" evidence="1">
    <location>
        <begin position="28"/>
        <end position="357"/>
    </location>
</feature>
<keyword evidence="3" id="KW-1185">Reference proteome</keyword>
<evidence type="ECO:0000313" key="2">
    <source>
        <dbReference type="EMBL" id="MBB4046283.1"/>
    </source>
</evidence>
<protein>
    <recommendedName>
        <fullName evidence="4">DUF3868 domain-containing protein</fullName>
    </recommendedName>
</protein>
<keyword evidence="1" id="KW-0732">Signal</keyword>
<proteinExistence type="predicted"/>
<gene>
    <name evidence="2" type="ORF">GGR06_004117</name>
</gene>
<dbReference type="AlphaFoldDB" id="A0A840DC95"/>
<dbReference type="RefSeq" id="WP_044165440.1">
    <property type="nucleotide sequence ID" value="NZ_JACIER010000027.1"/>
</dbReference>
<evidence type="ECO:0000313" key="3">
    <source>
        <dbReference type="Proteomes" id="UP000560658"/>
    </source>
</evidence>
<dbReference type="SUPFAM" id="SSF103088">
    <property type="entry name" value="OmpA-like"/>
    <property type="match status" value="1"/>
</dbReference>
<accession>A0A840DC95</accession>
<dbReference type="Proteomes" id="UP000560658">
    <property type="component" value="Unassembled WGS sequence"/>
</dbReference>
<comment type="caution">
    <text evidence="2">The sequence shown here is derived from an EMBL/GenBank/DDBJ whole genome shotgun (WGS) entry which is preliminary data.</text>
</comment>
<organism evidence="2 3">
    <name type="scientific">Bacteroides reticulotermitis</name>
    <dbReference type="NCBI Taxonomy" id="1133319"/>
    <lineage>
        <taxon>Bacteria</taxon>
        <taxon>Pseudomonadati</taxon>
        <taxon>Bacteroidota</taxon>
        <taxon>Bacteroidia</taxon>
        <taxon>Bacteroidales</taxon>
        <taxon>Bacteroidaceae</taxon>
        <taxon>Bacteroides</taxon>
    </lineage>
</organism>
<reference evidence="2" key="1">
    <citation type="submission" date="2020-08" db="EMBL/GenBank/DDBJ databases">
        <title>Genomic Encyclopedia of Type Strains, Phase IV (KMG-IV): sequencing the most valuable type-strain genomes for metagenomic binning, comparative biology and taxonomic classification.</title>
        <authorList>
            <person name="Goeker M."/>
        </authorList>
    </citation>
    <scope>NUCLEOTIDE SEQUENCE [LARGE SCALE GENOMIC DNA]</scope>
    <source>
        <strain evidence="2">DSM 105720</strain>
    </source>
</reference>
<evidence type="ECO:0008006" key="4">
    <source>
        <dbReference type="Google" id="ProtNLM"/>
    </source>
</evidence>
<feature type="signal peptide" evidence="1">
    <location>
        <begin position="1"/>
        <end position="27"/>
    </location>
</feature>
<dbReference type="EMBL" id="JACIER010000027">
    <property type="protein sequence ID" value="MBB4046283.1"/>
    <property type="molecule type" value="Genomic_DNA"/>
</dbReference>
<dbReference type="Gene3D" id="3.30.1330.60">
    <property type="entry name" value="OmpA-like domain"/>
    <property type="match status" value="1"/>
</dbReference>